<evidence type="ECO:0000313" key="3">
    <source>
        <dbReference type="Proteomes" id="UP000225548"/>
    </source>
</evidence>
<evidence type="ECO:0000313" key="2">
    <source>
        <dbReference type="EMBL" id="PFG34571.1"/>
    </source>
</evidence>
<dbReference type="SUPFAM" id="SSF51445">
    <property type="entry name" value="(Trans)glycosidases"/>
    <property type="match status" value="1"/>
</dbReference>
<dbReference type="AlphaFoldDB" id="A0A2A9E7N2"/>
<dbReference type="EMBL" id="PDJG01000001">
    <property type="protein sequence ID" value="PFG34571.1"/>
    <property type="molecule type" value="Genomic_DNA"/>
</dbReference>
<feature type="domain" description="Glycosyl hydrolase family 13 catalytic" evidence="1">
    <location>
        <begin position="18"/>
        <end position="421"/>
    </location>
</feature>
<dbReference type="RefSeq" id="WP_098455586.1">
    <property type="nucleotide sequence ID" value="NZ_PDJG01000001.1"/>
</dbReference>
<dbReference type="PANTHER" id="PTHR10357">
    <property type="entry name" value="ALPHA-AMYLASE FAMILY MEMBER"/>
    <property type="match status" value="1"/>
</dbReference>
<dbReference type="Pfam" id="PF00128">
    <property type="entry name" value="Alpha-amylase"/>
    <property type="match status" value="1"/>
</dbReference>
<proteinExistence type="predicted"/>
<dbReference type="Gene3D" id="3.90.400.10">
    <property type="entry name" value="Oligo-1,6-glucosidase, Domain 2"/>
    <property type="match status" value="1"/>
</dbReference>
<organism evidence="2 3">
    <name type="scientific">Sanguibacter antarcticus</name>
    <dbReference type="NCBI Taxonomy" id="372484"/>
    <lineage>
        <taxon>Bacteria</taxon>
        <taxon>Bacillati</taxon>
        <taxon>Actinomycetota</taxon>
        <taxon>Actinomycetes</taxon>
        <taxon>Micrococcales</taxon>
        <taxon>Sanguibacteraceae</taxon>
        <taxon>Sanguibacter</taxon>
    </lineage>
</organism>
<dbReference type="OrthoDB" id="9043248at2"/>
<keyword evidence="3" id="KW-1185">Reference proteome</keyword>
<dbReference type="Gene3D" id="3.20.20.80">
    <property type="entry name" value="Glycosidases"/>
    <property type="match status" value="1"/>
</dbReference>
<name>A0A2A9E7N2_9MICO</name>
<dbReference type="InterPro" id="IPR054049">
    <property type="entry name" value="SupH-like_C"/>
</dbReference>
<dbReference type="GO" id="GO:0005975">
    <property type="term" value="P:carbohydrate metabolic process"/>
    <property type="evidence" value="ECO:0007669"/>
    <property type="project" value="InterPro"/>
</dbReference>
<comment type="caution">
    <text evidence="2">The sequence shown here is derived from an EMBL/GenBank/DDBJ whole genome shotgun (WGS) entry which is preliminary data.</text>
</comment>
<sequence>MRMTDTSDLWWKTAVVYCLDVETFMDWNDDGIGDLEGLAQRMDHLAELGITCLWLMPFYPTPDRDDGYDITDFYGVDPRLGHHGDLVEIIRTAHDRGMRVIVDLVVNHTSDKHPWFRSARASKTSPYRSFYIWRDEPPADPAPTVFPGEETGVWQLDEKTNQYYLHSFYKHQPDLNVENPRVREEIAKVMGFWLELGISGFRVDAVPFLIEPSVAAEQRGEEYGDPHDYLRSLRAFLGRRTGDGILLGEVNLPHAEQVEYFGGDDGNELTMQFDFVSMQALYLSLARSDARPLATALAGRPPVSRGSQWANFLRNHDEVTLDKLSEDERQEVFDAFAPDEQQRVFDRGITRRLPTMLDGDPRRIRMAYSLMFSMPGTPVLFYGEEIGMGENLDAGGRESVRTPMQWTSGKNGGFSTAAPSRLPAPVVDDGFSPEHVNVADQRNDPDSLLHFMRVLVRRYRDSTEIGWGDLTVLDQPESSVLAHCVTGAQGQMIAVHNFASHAVSVPITVPRLDSDGSSDTSDAVGARLVDLLESGETEVAADGTAELAVSGYGYRWLRVVRSGDKRLT</sequence>
<gene>
    <name evidence="2" type="ORF">ATL42_2488</name>
</gene>
<dbReference type="Proteomes" id="UP000225548">
    <property type="component" value="Unassembled WGS sequence"/>
</dbReference>
<dbReference type="SMART" id="SM00642">
    <property type="entry name" value="Aamy"/>
    <property type="match status" value="1"/>
</dbReference>
<accession>A0A2A9E7N2</accession>
<dbReference type="PANTHER" id="PTHR10357:SF219">
    <property type="entry name" value="MALTOSE ALPHA-D-GLUCOSYLTRANSFERASE"/>
    <property type="match status" value="1"/>
</dbReference>
<dbReference type="CDD" id="cd11334">
    <property type="entry name" value="AmyAc_TreS"/>
    <property type="match status" value="1"/>
</dbReference>
<dbReference type="InterPro" id="IPR017853">
    <property type="entry name" value="GH"/>
</dbReference>
<dbReference type="InterPro" id="IPR006047">
    <property type="entry name" value="GH13_cat_dom"/>
</dbReference>
<evidence type="ECO:0000259" key="1">
    <source>
        <dbReference type="SMART" id="SM00642"/>
    </source>
</evidence>
<dbReference type="Gene3D" id="2.60.40.1180">
    <property type="entry name" value="Golgi alpha-mannosidase II"/>
    <property type="match status" value="1"/>
</dbReference>
<dbReference type="Pfam" id="PF22157">
    <property type="entry name" value="SupH-like_C"/>
    <property type="match status" value="1"/>
</dbReference>
<reference evidence="2 3" key="1">
    <citation type="submission" date="2017-10" db="EMBL/GenBank/DDBJ databases">
        <title>Sequencing the genomes of 1000 actinobacteria strains.</title>
        <authorList>
            <person name="Klenk H.-P."/>
        </authorList>
    </citation>
    <scope>NUCLEOTIDE SEQUENCE [LARGE SCALE GENOMIC DNA]</scope>
    <source>
        <strain evidence="2 3">DSM 18966</strain>
    </source>
</reference>
<dbReference type="InterPro" id="IPR013780">
    <property type="entry name" value="Glyco_hydro_b"/>
</dbReference>
<dbReference type="InterPro" id="IPR045857">
    <property type="entry name" value="O16G_dom_2"/>
</dbReference>
<protein>
    <submittedName>
        <fullName evidence="2">Trehalose synthase</fullName>
    </submittedName>
</protein>